<dbReference type="InterPro" id="IPR050361">
    <property type="entry name" value="MPP/UQCRC_Complex"/>
</dbReference>
<keyword evidence="4" id="KW-1185">Reference proteome</keyword>
<reference evidence="3 4" key="1">
    <citation type="submission" date="2024-10" db="EMBL/GenBank/DDBJ databases">
        <title>The Natural Products Discovery Center: Release of the First 8490 Sequenced Strains for Exploring Actinobacteria Biosynthetic Diversity.</title>
        <authorList>
            <person name="Kalkreuter E."/>
            <person name="Kautsar S.A."/>
            <person name="Yang D."/>
            <person name="Bader C.D."/>
            <person name="Teijaro C.N."/>
            <person name="Fluegel L."/>
            <person name="Davis C.M."/>
            <person name="Simpson J.R."/>
            <person name="Lauterbach L."/>
            <person name="Steele A.D."/>
            <person name="Gui C."/>
            <person name="Meng S."/>
            <person name="Li G."/>
            <person name="Viehrig K."/>
            <person name="Ye F."/>
            <person name="Su P."/>
            <person name="Kiefer A.F."/>
            <person name="Nichols A."/>
            <person name="Cepeda A.J."/>
            <person name="Yan W."/>
            <person name="Fan B."/>
            <person name="Jiang Y."/>
            <person name="Adhikari A."/>
            <person name="Zheng C.-J."/>
            <person name="Schuster L."/>
            <person name="Cowan T.M."/>
            <person name="Smanski M.J."/>
            <person name="Chevrette M.G."/>
            <person name="De Carvalho L.P.S."/>
            <person name="Shen B."/>
        </authorList>
    </citation>
    <scope>NUCLEOTIDE SEQUENCE [LARGE SCALE GENOMIC DNA]</scope>
    <source>
        <strain evidence="3 4">NPDC020602</strain>
    </source>
</reference>
<protein>
    <submittedName>
        <fullName evidence="3">M16 family metallopeptidase</fullName>
    </submittedName>
</protein>
<dbReference type="PANTHER" id="PTHR11851">
    <property type="entry name" value="METALLOPROTEASE"/>
    <property type="match status" value="1"/>
</dbReference>
<feature type="compositionally biased region" description="Low complexity" evidence="1">
    <location>
        <begin position="1"/>
        <end position="22"/>
    </location>
</feature>
<accession>A0ABW7UGZ8</accession>
<sequence>MTAPASASPPHLAAAGRRAAAPRPKRPVPVPVEPWLFPSLHEDVLANGLTLLTCDRPGQEVLSVEIVVAAPLALEPRELEGVLGITTSALVEGVPELSSLDFIRELENCGATLGVGAEHAGLRITLDVPVPHLARALSLLVRAMREPLLPAASVDRLVRSRVHALVRHQADPERRAALELHGAVFDASDRRSRPARGTRETVGRIDRDAVVACHRRFLRPAVTTVVVAGDLSGNGTEAALRRVLSSWEGEPGALPVPPAPPVRDDPAVIVVDRPGAVQTRLVLGRAATARTAPGWDALLIGNHSLGGSVNARLDRELREAKGYTYGFHSRLLAVVQHSLAVVTGAVETSVTGEALADVRRILREVAEHGISAQERWAAVAQIVDAAPLRYLTASAVADEIAVLVLDGRPPATLPGAFRRAAAVTAEEASAALREAFVPDRLVTVAVGDASRIGAAVQEAAGSPPHIV</sequence>
<dbReference type="RefSeq" id="WP_398711985.1">
    <property type="nucleotide sequence ID" value="NZ_JBIRUI010000015.1"/>
</dbReference>
<dbReference type="EMBL" id="JBIRUI010000015">
    <property type="protein sequence ID" value="MFI1717585.1"/>
    <property type="molecule type" value="Genomic_DNA"/>
</dbReference>
<feature type="domain" description="Peptidase M16 C-terminal" evidence="2">
    <location>
        <begin position="205"/>
        <end position="378"/>
    </location>
</feature>
<evidence type="ECO:0000313" key="4">
    <source>
        <dbReference type="Proteomes" id="UP001611339"/>
    </source>
</evidence>
<evidence type="ECO:0000259" key="2">
    <source>
        <dbReference type="Pfam" id="PF05193"/>
    </source>
</evidence>
<gene>
    <name evidence="3" type="ORF">ACH407_29005</name>
</gene>
<dbReference type="InterPro" id="IPR011249">
    <property type="entry name" value="Metalloenz_LuxS/M16"/>
</dbReference>
<organism evidence="3 4">
    <name type="scientific">Streptomyces litmocidini</name>
    <dbReference type="NCBI Taxonomy" id="67318"/>
    <lineage>
        <taxon>Bacteria</taxon>
        <taxon>Bacillati</taxon>
        <taxon>Actinomycetota</taxon>
        <taxon>Actinomycetes</taxon>
        <taxon>Kitasatosporales</taxon>
        <taxon>Streptomycetaceae</taxon>
        <taxon>Streptomyces</taxon>
    </lineage>
</organism>
<dbReference type="Proteomes" id="UP001611339">
    <property type="component" value="Unassembled WGS sequence"/>
</dbReference>
<dbReference type="SUPFAM" id="SSF63411">
    <property type="entry name" value="LuxS/MPP-like metallohydrolase"/>
    <property type="match status" value="2"/>
</dbReference>
<dbReference type="Gene3D" id="3.30.830.10">
    <property type="entry name" value="Metalloenzyme, LuxS/M16 peptidase-like"/>
    <property type="match status" value="2"/>
</dbReference>
<dbReference type="InterPro" id="IPR007863">
    <property type="entry name" value="Peptidase_M16_C"/>
</dbReference>
<dbReference type="PANTHER" id="PTHR11851:SF224">
    <property type="entry name" value="PROCESSING PROTEASE"/>
    <property type="match status" value="1"/>
</dbReference>
<proteinExistence type="predicted"/>
<name>A0ABW7UGZ8_9ACTN</name>
<dbReference type="Pfam" id="PF05193">
    <property type="entry name" value="Peptidase_M16_C"/>
    <property type="match status" value="1"/>
</dbReference>
<evidence type="ECO:0000313" key="3">
    <source>
        <dbReference type="EMBL" id="MFI1717585.1"/>
    </source>
</evidence>
<evidence type="ECO:0000256" key="1">
    <source>
        <dbReference type="SAM" id="MobiDB-lite"/>
    </source>
</evidence>
<feature type="region of interest" description="Disordered" evidence="1">
    <location>
        <begin position="1"/>
        <end position="25"/>
    </location>
</feature>
<comment type="caution">
    <text evidence="3">The sequence shown here is derived from an EMBL/GenBank/DDBJ whole genome shotgun (WGS) entry which is preliminary data.</text>
</comment>